<dbReference type="RefSeq" id="WP_256621745.1">
    <property type="nucleotide sequence ID" value="NZ_JTEO01000002.1"/>
</dbReference>
<dbReference type="SUPFAM" id="SSF56317">
    <property type="entry name" value="Carbon-nitrogen hydrolase"/>
    <property type="match status" value="1"/>
</dbReference>
<dbReference type="GO" id="GO:0016787">
    <property type="term" value="F:hydrolase activity"/>
    <property type="evidence" value="ECO:0007669"/>
    <property type="project" value="UniProtKB-KW"/>
</dbReference>
<dbReference type="EMBL" id="JTEO01000002">
    <property type="protein sequence ID" value="MCQ6962003.1"/>
    <property type="molecule type" value="Genomic_DNA"/>
</dbReference>
<feature type="domain" description="CN hydrolase" evidence="1">
    <location>
        <begin position="4"/>
        <end position="246"/>
    </location>
</feature>
<proteinExistence type="predicted"/>
<reference evidence="2 3" key="1">
    <citation type="journal article" date="2011" name="Appl. Environ. Microbiol.">
        <title>Methanogenic archaea isolated from Taiwan's Chelungpu fault.</title>
        <authorList>
            <person name="Wu S.Y."/>
            <person name="Lai M.C."/>
        </authorList>
    </citation>
    <scope>NUCLEOTIDE SEQUENCE [LARGE SCALE GENOMIC DNA]</scope>
    <source>
        <strain evidence="2 3">St545Mb</strain>
    </source>
</reference>
<evidence type="ECO:0000313" key="2">
    <source>
        <dbReference type="EMBL" id="MCQ6962003.1"/>
    </source>
</evidence>
<dbReference type="Gene3D" id="3.60.110.10">
    <property type="entry name" value="Carbon-nitrogen hydrolase"/>
    <property type="match status" value="1"/>
</dbReference>
<dbReference type="AlphaFoldDB" id="A0AAE3KYD2"/>
<dbReference type="PANTHER" id="PTHR23088">
    <property type="entry name" value="NITRILASE-RELATED"/>
    <property type="match status" value="1"/>
</dbReference>
<accession>A0AAE3KYD2</accession>
<dbReference type="Pfam" id="PF00795">
    <property type="entry name" value="CN_hydrolase"/>
    <property type="match status" value="1"/>
</dbReference>
<dbReference type="PROSITE" id="PS50263">
    <property type="entry name" value="CN_HYDROLASE"/>
    <property type="match status" value="1"/>
</dbReference>
<keyword evidence="3" id="KW-1185">Reference proteome</keyword>
<gene>
    <name evidence="2" type="ORF">PV02_02175</name>
</gene>
<sequence length="267" mass="29435">MTQIRVACIQMDVRLCHKGKNLEKALQMAEQAVLEGAELVVLPEVFSTGFCYGSMETSAETVTGPTISALLAFSGKHDCVMVTSIIERVLPASEDLRGTGYYNLGLCIESGEICGTYRKTHPFSRERQYFSPGDSISPIRLRKRDLIIGLEICYELRFPEVARRLCLAGSDILITVAEFPNPRQHVWRTLAVARSVENQIPHIACNRTGVSGDASFFGGSLIVDASGAITQEAGEEECVLVHDIDTAGTVKVRESITVFKDRREDLY</sequence>
<evidence type="ECO:0000313" key="3">
    <source>
        <dbReference type="Proteomes" id="UP001206983"/>
    </source>
</evidence>
<evidence type="ECO:0000259" key="1">
    <source>
        <dbReference type="PROSITE" id="PS50263"/>
    </source>
</evidence>
<dbReference type="InterPro" id="IPR003010">
    <property type="entry name" value="C-N_Hydrolase"/>
</dbReference>
<comment type="caution">
    <text evidence="2">The sequence shown here is derived from an EMBL/GenBank/DDBJ whole genome shotgun (WGS) entry which is preliminary data.</text>
</comment>
<keyword evidence="2" id="KW-0378">Hydrolase</keyword>
<protein>
    <submittedName>
        <fullName evidence="2">Carbon-nitrogen hydrolase</fullName>
    </submittedName>
</protein>
<dbReference type="Proteomes" id="UP001206983">
    <property type="component" value="Unassembled WGS sequence"/>
</dbReference>
<organism evidence="2 3">
    <name type="scientific">Methanolobus chelungpuianus</name>
    <dbReference type="NCBI Taxonomy" id="502115"/>
    <lineage>
        <taxon>Archaea</taxon>
        <taxon>Methanobacteriati</taxon>
        <taxon>Methanobacteriota</taxon>
        <taxon>Stenosarchaea group</taxon>
        <taxon>Methanomicrobia</taxon>
        <taxon>Methanosarcinales</taxon>
        <taxon>Methanosarcinaceae</taxon>
        <taxon>Methanolobus</taxon>
    </lineage>
</organism>
<dbReference type="PANTHER" id="PTHR23088:SF27">
    <property type="entry name" value="DEAMINATED GLUTATHIONE AMIDASE"/>
    <property type="match status" value="1"/>
</dbReference>
<dbReference type="InterPro" id="IPR036526">
    <property type="entry name" value="C-N_Hydrolase_sf"/>
</dbReference>
<name>A0AAE3KYD2_9EURY</name>